<protein>
    <submittedName>
        <fullName evidence="2">Uncharacterized protein</fullName>
    </submittedName>
</protein>
<evidence type="ECO:0000313" key="2">
    <source>
        <dbReference type="EMBL" id="TSK03251.1"/>
    </source>
</evidence>
<sequence length="123" mass="14493">MKKIPIILILTVLLFNFFSISYALYLNFTEYQFDILSTLLYLVILSSIVFLINLIIKKNTKAPIFLSYYFVLCLITTMAEITYLSYQEIGTSNNMIYFLIYFSLFIYVTKSISLKKYFSTKNN</sequence>
<gene>
    <name evidence="2" type="ORF">FPQ15_06185</name>
</gene>
<keyword evidence="1" id="KW-0812">Transmembrane</keyword>
<dbReference type="AlphaFoldDB" id="A0A556SQ34"/>
<evidence type="ECO:0000256" key="1">
    <source>
        <dbReference type="SAM" id="Phobius"/>
    </source>
</evidence>
<dbReference type="EMBL" id="VMHM01000007">
    <property type="protein sequence ID" value="TSK03251.1"/>
    <property type="molecule type" value="Genomic_DNA"/>
</dbReference>
<dbReference type="Proteomes" id="UP000319483">
    <property type="component" value="Unassembled WGS sequence"/>
</dbReference>
<organism evidence="2 3">
    <name type="scientific">Gilliamella apicola</name>
    <dbReference type="NCBI Taxonomy" id="1196095"/>
    <lineage>
        <taxon>Bacteria</taxon>
        <taxon>Pseudomonadati</taxon>
        <taxon>Pseudomonadota</taxon>
        <taxon>Gammaproteobacteria</taxon>
        <taxon>Orbales</taxon>
        <taxon>Orbaceae</taxon>
        <taxon>Gilliamella</taxon>
    </lineage>
</organism>
<accession>A0A556SQ34</accession>
<name>A0A556SQ34_9GAMM</name>
<proteinExistence type="predicted"/>
<reference evidence="2 3" key="1">
    <citation type="submission" date="2019-07" db="EMBL/GenBank/DDBJ databases">
        <title>Gilliamella genomes.</title>
        <authorList>
            <person name="Zheng H."/>
        </authorList>
    </citation>
    <scope>NUCLEOTIDE SEQUENCE [LARGE SCALE GENOMIC DNA]</scope>
    <source>
        <strain evidence="2 3">W8127</strain>
    </source>
</reference>
<feature type="transmembrane region" description="Helical" evidence="1">
    <location>
        <begin position="68"/>
        <end position="86"/>
    </location>
</feature>
<comment type="caution">
    <text evidence="2">The sequence shown here is derived from an EMBL/GenBank/DDBJ whole genome shotgun (WGS) entry which is preliminary data.</text>
</comment>
<feature type="transmembrane region" description="Helical" evidence="1">
    <location>
        <begin position="92"/>
        <end position="109"/>
    </location>
</feature>
<feature type="transmembrane region" description="Helical" evidence="1">
    <location>
        <begin position="39"/>
        <end position="56"/>
    </location>
</feature>
<evidence type="ECO:0000313" key="3">
    <source>
        <dbReference type="Proteomes" id="UP000319483"/>
    </source>
</evidence>
<dbReference type="GeneID" id="29850860"/>
<dbReference type="RefSeq" id="WP_025314746.1">
    <property type="nucleotide sequence ID" value="NZ_CAMLRN010000007.1"/>
</dbReference>
<keyword evidence="1" id="KW-1133">Transmembrane helix</keyword>
<keyword evidence="1" id="KW-0472">Membrane</keyword>